<evidence type="ECO:0000313" key="1">
    <source>
        <dbReference type="EMBL" id="AKU94031.1"/>
    </source>
</evidence>
<accession>A0A0K1PKV4</accession>
<organism evidence="1 2">
    <name type="scientific">Labilithrix luteola</name>
    <dbReference type="NCBI Taxonomy" id="1391654"/>
    <lineage>
        <taxon>Bacteria</taxon>
        <taxon>Pseudomonadati</taxon>
        <taxon>Myxococcota</taxon>
        <taxon>Polyangia</taxon>
        <taxon>Polyangiales</taxon>
        <taxon>Labilitrichaceae</taxon>
        <taxon>Labilithrix</taxon>
    </lineage>
</organism>
<reference evidence="1 2" key="1">
    <citation type="submission" date="2015-08" db="EMBL/GenBank/DDBJ databases">
        <authorList>
            <person name="Babu N.S."/>
            <person name="Beckwith C.J."/>
            <person name="Beseler K.G."/>
            <person name="Brison A."/>
            <person name="Carone J.V."/>
            <person name="Caskin T.P."/>
            <person name="Diamond M."/>
            <person name="Durham M.E."/>
            <person name="Foxe J.M."/>
            <person name="Go M."/>
            <person name="Henderson B.A."/>
            <person name="Jones I.B."/>
            <person name="McGettigan J.A."/>
            <person name="Micheletti S.J."/>
            <person name="Nasrallah M.E."/>
            <person name="Ortiz D."/>
            <person name="Piller C.R."/>
            <person name="Privatt S.R."/>
            <person name="Schneider S.L."/>
            <person name="Sharp S."/>
            <person name="Smith T.C."/>
            <person name="Stanton J.D."/>
            <person name="Ullery H.E."/>
            <person name="Wilson R.J."/>
            <person name="Serrano M.G."/>
            <person name="Buck G."/>
            <person name="Lee V."/>
            <person name="Wang Y."/>
            <person name="Carvalho R."/>
            <person name="Voegtly L."/>
            <person name="Shi R."/>
            <person name="Duckworth R."/>
            <person name="Johnson A."/>
            <person name="Loviza R."/>
            <person name="Walstead R."/>
            <person name="Shah Z."/>
            <person name="Kiflezghi M."/>
            <person name="Wade K."/>
            <person name="Ball S.L."/>
            <person name="Bradley K.W."/>
            <person name="Asai D.J."/>
            <person name="Bowman C.A."/>
            <person name="Russell D.A."/>
            <person name="Pope W.H."/>
            <person name="Jacobs-Sera D."/>
            <person name="Hendrix R.W."/>
            <person name="Hatfull G.F."/>
        </authorList>
    </citation>
    <scope>NUCLEOTIDE SEQUENCE [LARGE SCALE GENOMIC DNA]</scope>
    <source>
        <strain evidence="1 2">DSM 27648</strain>
    </source>
</reference>
<name>A0A0K1PKV4_9BACT</name>
<evidence type="ECO:0000313" key="2">
    <source>
        <dbReference type="Proteomes" id="UP000064967"/>
    </source>
</evidence>
<dbReference type="RefSeq" id="WP_146645693.1">
    <property type="nucleotide sequence ID" value="NZ_CP012333.1"/>
</dbReference>
<sequence>MPKGEMVAVVFAMVLAGTACVPHATHHPAALNGQCTLRTMDVALRPGDKAEPSPVTICRYDDDDEYETFVNEPPDVGRRQLSASKSVTYIPLDEWKAPSSVQQFEAKQARAKTTDKP</sequence>
<evidence type="ECO:0008006" key="3">
    <source>
        <dbReference type="Google" id="ProtNLM"/>
    </source>
</evidence>
<protein>
    <recommendedName>
        <fullName evidence="3">Lipoprotein</fullName>
    </recommendedName>
</protein>
<dbReference type="PROSITE" id="PS51257">
    <property type="entry name" value="PROKAR_LIPOPROTEIN"/>
    <property type="match status" value="1"/>
</dbReference>
<dbReference type="Proteomes" id="UP000064967">
    <property type="component" value="Chromosome"/>
</dbReference>
<keyword evidence="2" id="KW-1185">Reference proteome</keyword>
<dbReference type="AlphaFoldDB" id="A0A0K1PKV4"/>
<dbReference type="KEGG" id="llu:AKJ09_00695"/>
<proteinExistence type="predicted"/>
<gene>
    <name evidence="1" type="ORF">AKJ09_00695</name>
</gene>
<dbReference type="STRING" id="1391654.AKJ09_00695"/>
<dbReference type="EMBL" id="CP012333">
    <property type="protein sequence ID" value="AKU94031.1"/>
    <property type="molecule type" value="Genomic_DNA"/>
</dbReference>